<dbReference type="Gene3D" id="2.40.420.20">
    <property type="match status" value="1"/>
</dbReference>
<sequence>MVTVREQTVTLSSELPGRTSAFEASDVRPQVNGLILKRLFTEGDQVRAGQALYQIDPAPYEAQVANARAALVRARSSIASTAALARRYNDLVKINAISRQEAENAVTSAQQAEADVSAQQAMLRSAQIDLARTTIRAPISGRIGRSTYTIGALVSASQTDPLTTIQRLDPIFVDIQQSSADVLRLRQQLLSGDISRGSGAAQVKLKLEDGSTYPEKGVLKFTDVTVDPTTGSQIIRAQFPNPRGLLLPGMYVRAELVDGTKSNGLLVPQVAVSRDEKGNPTVLIVGPENKVEMRKITAPRTIGTSWLVTSGLKPGEKIIVDGAQMLRPGIAVKAVPAQQGSDQSGQRPAQRGQ</sequence>
<dbReference type="InterPro" id="IPR058627">
    <property type="entry name" value="MdtA-like_C"/>
</dbReference>
<feature type="domain" description="Multidrug resistance protein MdtA-like beta-barrel" evidence="5">
    <location>
        <begin position="170"/>
        <end position="256"/>
    </location>
</feature>
<dbReference type="AlphaFoldDB" id="A0A086P851"/>
<comment type="subcellular location">
    <subcellularLocation>
        <location evidence="1">Cell envelope</location>
    </subcellularLocation>
</comment>
<dbReference type="SUPFAM" id="SSF111369">
    <property type="entry name" value="HlyD-like secretion proteins"/>
    <property type="match status" value="1"/>
</dbReference>
<dbReference type="PATRIC" id="fig|1219045.3.peg.2720"/>
<dbReference type="Pfam" id="PF25917">
    <property type="entry name" value="BSH_RND"/>
    <property type="match status" value="1"/>
</dbReference>
<dbReference type="InterPro" id="IPR058626">
    <property type="entry name" value="MdtA-like_b-barrel"/>
</dbReference>
<keyword evidence="8" id="KW-1185">Reference proteome</keyword>
<comment type="caution">
    <text evidence="7">The sequence shown here is derived from an EMBL/GenBank/DDBJ whole genome shotgun (WGS) entry which is preliminary data.</text>
</comment>
<dbReference type="Proteomes" id="UP000024284">
    <property type="component" value="Unassembled WGS sequence"/>
</dbReference>
<dbReference type="PANTHER" id="PTHR30158:SF3">
    <property type="entry name" value="MULTIDRUG EFFLUX PUMP SUBUNIT ACRA-RELATED"/>
    <property type="match status" value="1"/>
</dbReference>
<proteinExistence type="inferred from homology"/>
<evidence type="ECO:0000313" key="8">
    <source>
        <dbReference type="Proteomes" id="UP000024284"/>
    </source>
</evidence>
<reference evidence="7" key="1">
    <citation type="submission" date="2014-08" db="EMBL/GenBank/DDBJ databases">
        <title>Draft genome sequences of Sphingobium herbicidovorans.</title>
        <authorList>
            <person name="Gan H.M."/>
            <person name="Gan H.Y."/>
            <person name="Savka M.A."/>
        </authorList>
    </citation>
    <scope>NUCLEOTIDE SEQUENCE [LARGE SCALE GENOMIC DNA]</scope>
    <source>
        <strain evidence="7">NBRC 16415</strain>
    </source>
</reference>
<organism evidence="7 8">
    <name type="scientific">Sphingobium herbicidovorans (strain ATCC 700291 / DSM 11019 / CCUG 56400 / KCTC 2939 / LMG 18315 / NBRC 16415 / MH)</name>
    <name type="common">Sphingomonas herbicidovorans</name>
    <dbReference type="NCBI Taxonomy" id="1219045"/>
    <lineage>
        <taxon>Bacteria</taxon>
        <taxon>Pseudomonadati</taxon>
        <taxon>Pseudomonadota</taxon>
        <taxon>Alphaproteobacteria</taxon>
        <taxon>Sphingomonadales</taxon>
        <taxon>Sphingomonadaceae</taxon>
        <taxon>Sphingobium</taxon>
    </lineage>
</organism>
<protein>
    <submittedName>
        <fullName evidence="7">Hemolysin D</fullName>
    </submittedName>
</protein>
<dbReference type="InterPro" id="IPR058625">
    <property type="entry name" value="MdtA-like_BSH"/>
</dbReference>
<evidence type="ECO:0000313" key="7">
    <source>
        <dbReference type="EMBL" id="KFG89569.1"/>
    </source>
</evidence>
<dbReference type="Pfam" id="PF25876">
    <property type="entry name" value="HH_MFP_RND"/>
    <property type="match status" value="1"/>
</dbReference>
<dbReference type="NCBIfam" id="TIGR01730">
    <property type="entry name" value="RND_mfp"/>
    <property type="match status" value="1"/>
</dbReference>
<evidence type="ECO:0000256" key="1">
    <source>
        <dbReference type="ARBA" id="ARBA00004196"/>
    </source>
</evidence>
<evidence type="ECO:0000256" key="2">
    <source>
        <dbReference type="ARBA" id="ARBA00009477"/>
    </source>
</evidence>
<dbReference type="FunFam" id="2.40.420.20:FF:000001">
    <property type="entry name" value="Efflux RND transporter periplasmic adaptor subunit"/>
    <property type="match status" value="1"/>
</dbReference>
<dbReference type="Gene3D" id="2.40.30.170">
    <property type="match status" value="1"/>
</dbReference>
<dbReference type="PANTHER" id="PTHR30158">
    <property type="entry name" value="ACRA/E-RELATED COMPONENT OF DRUG EFFLUX TRANSPORTER"/>
    <property type="match status" value="1"/>
</dbReference>
<dbReference type="InterPro" id="IPR006143">
    <property type="entry name" value="RND_pump_MFP"/>
</dbReference>
<dbReference type="GO" id="GO:0022857">
    <property type="term" value="F:transmembrane transporter activity"/>
    <property type="evidence" value="ECO:0007669"/>
    <property type="project" value="InterPro"/>
</dbReference>
<dbReference type="Pfam" id="PF25944">
    <property type="entry name" value="Beta-barrel_RND"/>
    <property type="match status" value="1"/>
</dbReference>
<feature type="domain" description="Multidrug resistance protein MdtA-like alpha-helical hairpin" evidence="3">
    <location>
        <begin position="64"/>
        <end position="132"/>
    </location>
</feature>
<gene>
    <name evidence="7" type="ORF">BV98_002687</name>
</gene>
<dbReference type="Gene3D" id="2.40.50.100">
    <property type="match status" value="1"/>
</dbReference>
<accession>A0A086P851</accession>
<dbReference type="InterPro" id="IPR058624">
    <property type="entry name" value="MdtA-like_HH"/>
</dbReference>
<name>A0A086P851_SPHHM</name>
<dbReference type="eggNOG" id="COG0845">
    <property type="taxonomic scope" value="Bacteria"/>
</dbReference>
<evidence type="ECO:0000259" key="6">
    <source>
        <dbReference type="Pfam" id="PF25967"/>
    </source>
</evidence>
<evidence type="ECO:0000259" key="5">
    <source>
        <dbReference type="Pfam" id="PF25944"/>
    </source>
</evidence>
<evidence type="ECO:0000259" key="3">
    <source>
        <dbReference type="Pfam" id="PF25876"/>
    </source>
</evidence>
<feature type="domain" description="Multidrug resistance protein MdtA-like barrel-sandwich hybrid" evidence="4">
    <location>
        <begin position="25"/>
        <end position="166"/>
    </location>
</feature>
<dbReference type="Gene3D" id="1.10.287.470">
    <property type="entry name" value="Helix hairpin bin"/>
    <property type="match status" value="1"/>
</dbReference>
<dbReference type="STRING" id="76947.GCA_002080435_04231"/>
<dbReference type="GO" id="GO:0046677">
    <property type="term" value="P:response to antibiotic"/>
    <property type="evidence" value="ECO:0007669"/>
    <property type="project" value="TreeGrafter"/>
</dbReference>
<dbReference type="GO" id="GO:0005886">
    <property type="term" value="C:plasma membrane"/>
    <property type="evidence" value="ECO:0007669"/>
    <property type="project" value="UniProtKB-SubCell"/>
</dbReference>
<dbReference type="EMBL" id="JFZA02000024">
    <property type="protein sequence ID" value="KFG89569.1"/>
    <property type="molecule type" value="Genomic_DNA"/>
</dbReference>
<evidence type="ECO:0000259" key="4">
    <source>
        <dbReference type="Pfam" id="PF25917"/>
    </source>
</evidence>
<dbReference type="Pfam" id="PF25967">
    <property type="entry name" value="RND-MFP_C"/>
    <property type="match status" value="1"/>
</dbReference>
<comment type="similarity">
    <text evidence="2">Belongs to the membrane fusion protein (MFP) (TC 8.A.1) family.</text>
</comment>
<feature type="domain" description="Multidrug resistance protein MdtA-like C-terminal permuted SH3" evidence="6">
    <location>
        <begin position="263"/>
        <end position="324"/>
    </location>
</feature>